<evidence type="ECO:0000313" key="1">
    <source>
        <dbReference type="EMBL" id="CAG8762871.1"/>
    </source>
</evidence>
<dbReference type="AlphaFoldDB" id="A0A9N9J367"/>
<evidence type="ECO:0000313" key="2">
    <source>
        <dbReference type="Proteomes" id="UP000789342"/>
    </source>
</evidence>
<gene>
    <name evidence="1" type="ORF">AMORRO_LOCUS16054</name>
</gene>
<protein>
    <submittedName>
        <fullName evidence="1">4196_t:CDS:1</fullName>
    </submittedName>
</protein>
<dbReference type="Proteomes" id="UP000789342">
    <property type="component" value="Unassembled WGS sequence"/>
</dbReference>
<feature type="non-terminal residue" evidence="1">
    <location>
        <position position="1"/>
    </location>
</feature>
<feature type="non-terminal residue" evidence="1">
    <location>
        <position position="367"/>
    </location>
</feature>
<organism evidence="1 2">
    <name type="scientific">Acaulospora morrowiae</name>
    <dbReference type="NCBI Taxonomy" id="94023"/>
    <lineage>
        <taxon>Eukaryota</taxon>
        <taxon>Fungi</taxon>
        <taxon>Fungi incertae sedis</taxon>
        <taxon>Mucoromycota</taxon>
        <taxon>Glomeromycotina</taxon>
        <taxon>Glomeromycetes</taxon>
        <taxon>Diversisporales</taxon>
        <taxon>Acaulosporaceae</taxon>
        <taxon>Acaulospora</taxon>
    </lineage>
</organism>
<reference evidence="1" key="1">
    <citation type="submission" date="2021-06" db="EMBL/GenBank/DDBJ databases">
        <authorList>
            <person name="Kallberg Y."/>
            <person name="Tangrot J."/>
            <person name="Rosling A."/>
        </authorList>
    </citation>
    <scope>NUCLEOTIDE SEQUENCE</scope>
    <source>
        <strain evidence="1">CL551</strain>
    </source>
</reference>
<keyword evidence="2" id="KW-1185">Reference proteome</keyword>
<sequence length="367" mass="42365">LVDAFNSHNSKKKINASKKIAQYIMDFTSGHLGLIRWMLNGVDNYFSYRDTSCKVTTAKEIMSYFTSSDFMEHIKAHRGAHLYNFNVIEGNFIDELLLKDELPVNSHNPDKAVNALVEAGILSYVDDEGSKFGESRARFLSPAARLLSFFHRSKKPLKDGFTLQELVREALSRINSKALTHNMGRSKDGTRLLERVWQMEFYTAIYSCLPDEMHISSDVGRIFATDGAVDFYISEPQWAIELLIDGIDLKRHHERFQDGGRYSPIPIKSYILLDIRETRIVQKSYPKTWHITPNADFTVFNVLEGTDTFNIFTRRGYPRSPVVRLLAQESEALKYEMSTIKKKHISYCEEGEEIREAKKRQDRRDIV</sequence>
<proteinExistence type="predicted"/>
<comment type="caution">
    <text evidence="1">The sequence shown here is derived from an EMBL/GenBank/DDBJ whole genome shotgun (WGS) entry which is preliminary data.</text>
</comment>
<accession>A0A9N9J367</accession>
<dbReference type="EMBL" id="CAJVPV010041857">
    <property type="protein sequence ID" value="CAG8762871.1"/>
    <property type="molecule type" value="Genomic_DNA"/>
</dbReference>
<dbReference type="OrthoDB" id="2364732at2759"/>
<name>A0A9N9J367_9GLOM</name>